<evidence type="ECO:0000256" key="4">
    <source>
        <dbReference type="ARBA" id="ARBA00022679"/>
    </source>
</evidence>
<evidence type="ECO:0000313" key="8">
    <source>
        <dbReference type="EMBL" id="SDY14894.1"/>
    </source>
</evidence>
<accession>A0A1H3HJC7</accession>
<dbReference type="Proteomes" id="UP000198640">
    <property type="component" value="Unassembled WGS sequence"/>
</dbReference>
<dbReference type="PROSITE" id="PS00600">
    <property type="entry name" value="AA_TRANSFER_CLASS_3"/>
    <property type="match status" value="1"/>
</dbReference>
<dbReference type="InterPro" id="IPR049704">
    <property type="entry name" value="Aminotrans_3_PPA_site"/>
</dbReference>
<dbReference type="NCBIfam" id="NF006733">
    <property type="entry name" value="PRK09264.1"/>
    <property type="match status" value="1"/>
</dbReference>
<dbReference type="OrthoDB" id="3398487at2"/>
<dbReference type="InterPro" id="IPR015421">
    <property type="entry name" value="PyrdxlP-dep_Trfase_major"/>
</dbReference>
<evidence type="ECO:0000256" key="5">
    <source>
        <dbReference type="ARBA" id="ARBA00022898"/>
    </source>
</evidence>
<dbReference type="GO" id="GO:0045303">
    <property type="term" value="F:diaminobutyrate-2-oxoglutarate transaminase activity"/>
    <property type="evidence" value="ECO:0007669"/>
    <property type="project" value="UniProtKB-EC"/>
</dbReference>
<dbReference type="InterPro" id="IPR015424">
    <property type="entry name" value="PyrdxlP-dep_Trfase"/>
</dbReference>
<dbReference type="EMBL" id="FNOY01000020">
    <property type="protein sequence ID" value="SDY14894.1"/>
    <property type="molecule type" value="Genomic_DNA"/>
</dbReference>
<keyword evidence="5 6" id="KW-0663">Pyridoxal phosphate</keyword>
<keyword evidence="3 7" id="KW-0032">Aminotransferase</keyword>
<proteinExistence type="inferred from homology"/>
<sequence>MTTHKAATTADHISTDIFKRNESQVQSYARSFPCVFERAENATLYDSEGRGYLDFLAGAGSLNYGHNHPVLRDALLAYISSGGITHSLDLHTRAKAGFLEAMRTHIFEPRGLDYVIQFTGPTGANSIEAAMKIARKVKRRTNIVSFTNGFHGVTLGSLAATGNQHHRGGASMSLTGVTAMPYDGYMGDEVDTIDYFEKVLGDASSGLDHPAAVILETVQGEGGLNVASYEWLQRLERLCRRYDMLLIIDDIQAGCGRTGNFFSFEAANVKPDIVTLSKSLSGYGLPFAVTLIKRELDIWEPGEHNGTFRGNNHAFVTAAAAIETFWRDDQFAKSVQAKAAMLTQRLRAIAEKHDKGLIKVKGRGLMQGIDCGSGELAAAVSRAAFARGLVIETSGPDSEVVKCLCPLTISNEDLTRGLDILDQSVATAVASQRKPLSNVVAA</sequence>
<dbReference type="GO" id="GO:0047307">
    <property type="term" value="F:diaminobutyrate-pyruvate transaminase activity"/>
    <property type="evidence" value="ECO:0007669"/>
    <property type="project" value="InterPro"/>
</dbReference>
<keyword evidence="4 7" id="KW-0808">Transferase</keyword>
<dbReference type="STRING" id="44576.SAMN05421881_10208"/>
<evidence type="ECO:0000256" key="6">
    <source>
        <dbReference type="RuleBase" id="RU003560"/>
    </source>
</evidence>
<dbReference type="NCBIfam" id="TIGR00709">
    <property type="entry name" value="dat"/>
    <property type="match status" value="1"/>
</dbReference>
<dbReference type="InterPro" id="IPR004637">
    <property type="entry name" value="Dat"/>
</dbReference>
<evidence type="ECO:0000256" key="1">
    <source>
        <dbReference type="ARBA" id="ARBA00001933"/>
    </source>
</evidence>
<dbReference type="RefSeq" id="WP_090413489.1">
    <property type="nucleotide sequence ID" value="NZ_FNOY01000020.1"/>
</dbReference>
<reference evidence="8 9" key="1">
    <citation type="submission" date="2016-10" db="EMBL/GenBank/DDBJ databases">
        <authorList>
            <person name="de Groot N.N."/>
        </authorList>
    </citation>
    <scope>NUCLEOTIDE SEQUENCE [LARGE SCALE GENOMIC DNA]</scope>
    <source>
        <strain evidence="8 9">Nm1</strain>
    </source>
</reference>
<dbReference type="AlphaFoldDB" id="A0A1H3HJC7"/>
<comment type="cofactor">
    <cofactor evidence="1 7">
        <name>pyridoxal 5'-phosphate</name>
        <dbReference type="ChEBI" id="CHEBI:597326"/>
    </cofactor>
</comment>
<comment type="function">
    <text evidence="7">Catalyzes reversively the conversion of L-aspartate beta-semialdehyde (ASA) to L-2,4-diaminobutyrate (DABA) by transamination with L-glutamate.</text>
</comment>
<dbReference type="NCBIfam" id="TIGR02407">
    <property type="entry name" value="ectoine_ectB"/>
    <property type="match status" value="1"/>
</dbReference>
<name>A0A1H3HJC7_9PROT</name>
<dbReference type="PANTHER" id="PTHR43552">
    <property type="entry name" value="DIAMINOBUTYRATE--2-OXOGLUTARATE AMINOTRANSFERASE"/>
    <property type="match status" value="1"/>
</dbReference>
<dbReference type="InterPro" id="IPR012773">
    <property type="entry name" value="Ectoine_EctB"/>
</dbReference>
<dbReference type="PIRSF" id="PIRSF000521">
    <property type="entry name" value="Transaminase_4ab_Lys_Orn"/>
    <property type="match status" value="1"/>
</dbReference>
<comment type="similarity">
    <text evidence="2 6">Belongs to the class-III pyridoxal-phosphate-dependent aminotransferase family.</text>
</comment>
<dbReference type="SUPFAM" id="SSF53383">
    <property type="entry name" value="PLP-dependent transferases"/>
    <property type="match status" value="1"/>
</dbReference>
<protein>
    <recommendedName>
        <fullName evidence="7">Diaminobutyrate--2-oxoglutarate transaminase</fullName>
        <ecNumber evidence="7">2.6.1.76</ecNumber>
    </recommendedName>
    <alternativeName>
        <fullName evidence="7">DABA aminotransferase</fullName>
    </alternativeName>
</protein>
<gene>
    <name evidence="8" type="ORF">SAMN05421881_10208</name>
</gene>
<dbReference type="PANTHER" id="PTHR43552:SF2">
    <property type="entry name" value="DIAMINOBUTYRATE--2-OXOGLUTARATE TRANSAMINASE"/>
    <property type="match status" value="1"/>
</dbReference>
<comment type="catalytic activity">
    <reaction evidence="7">
        <text>L-2,4-diaminobutanoate + 2-oxoglutarate = L-aspartate 4-semialdehyde + L-glutamate</text>
        <dbReference type="Rhea" id="RHEA:11160"/>
        <dbReference type="ChEBI" id="CHEBI:16810"/>
        <dbReference type="ChEBI" id="CHEBI:29985"/>
        <dbReference type="ChEBI" id="CHEBI:58761"/>
        <dbReference type="ChEBI" id="CHEBI:537519"/>
        <dbReference type="EC" id="2.6.1.76"/>
    </reaction>
</comment>
<dbReference type="GO" id="GO:0030170">
    <property type="term" value="F:pyridoxal phosphate binding"/>
    <property type="evidence" value="ECO:0007669"/>
    <property type="project" value="InterPro"/>
</dbReference>
<dbReference type="Pfam" id="PF00202">
    <property type="entry name" value="Aminotran_3"/>
    <property type="match status" value="1"/>
</dbReference>
<evidence type="ECO:0000256" key="7">
    <source>
        <dbReference type="RuleBase" id="RU365034"/>
    </source>
</evidence>
<organism evidence="8 9">
    <name type="scientific">Nitrosomonas halophila</name>
    <dbReference type="NCBI Taxonomy" id="44576"/>
    <lineage>
        <taxon>Bacteria</taxon>
        <taxon>Pseudomonadati</taxon>
        <taxon>Pseudomonadota</taxon>
        <taxon>Betaproteobacteria</taxon>
        <taxon>Nitrosomonadales</taxon>
        <taxon>Nitrosomonadaceae</taxon>
        <taxon>Nitrosomonas</taxon>
    </lineage>
</organism>
<dbReference type="CDD" id="cd00610">
    <property type="entry name" value="OAT_like"/>
    <property type="match status" value="1"/>
</dbReference>
<dbReference type="InterPro" id="IPR015422">
    <property type="entry name" value="PyrdxlP-dep_Trfase_small"/>
</dbReference>
<dbReference type="UniPathway" id="UPA00067">
    <property type="reaction ID" value="UER00121"/>
</dbReference>
<comment type="pathway">
    <text evidence="7">Amine and polyamine biosynthesis; ectoine biosynthesis; L-ectoine from L-aspartate 4-semialdehyde: step 1/3.</text>
</comment>
<keyword evidence="9" id="KW-1185">Reference proteome</keyword>
<dbReference type="Gene3D" id="3.90.1150.10">
    <property type="entry name" value="Aspartate Aminotransferase, domain 1"/>
    <property type="match status" value="1"/>
</dbReference>
<dbReference type="EC" id="2.6.1.76" evidence="7"/>
<dbReference type="InterPro" id="IPR005814">
    <property type="entry name" value="Aminotrans_3"/>
</dbReference>
<dbReference type="Gene3D" id="3.40.640.10">
    <property type="entry name" value="Type I PLP-dependent aspartate aminotransferase-like (Major domain)"/>
    <property type="match status" value="1"/>
</dbReference>
<evidence type="ECO:0000256" key="2">
    <source>
        <dbReference type="ARBA" id="ARBA00008954"/>
    </source>
</evidence>
<dbReference type="GO" id="GO:0019491">
    <property type="term" value="P:ectoine biosynthetic process"/>
    <property type="evidence" value="ECO:0007669"/>
    <property type="project" value="UniProtKB-UniPathway"/>
</dbReference>
<evidence type="ECO:0000313" key="9">
    <source>
        <dbReference type="Proteomes" id="UP000198640"/>
    </source>
</evidence>
<evidence type="ECO:0000256" key="3">
    <source>
        <dbReference type="ARBA" id="ARBA00022576"/>
    </source>
</evidence>